<dbReference type="PANTHER" id="PTHR41695:SF1">
    <property type="entry name" value="1,4-ALPHA-GLUCAN BRANCHING ENZYME TK1436"/>
    <property type="match status" value="1"/>
</dbReference>
<dbReference type="InterPro" id="IPR040042">
    <property type="entry name" value="Branching_enz_MT3115-like"/>
</dbReference>
<dbReference type="InterPro" id="IPR015293">
    <property type="entry name" value="BE_C"/>
</dbReference>
<dbReference type="InterPro" id="IPR011330">
    <property type="entry name" value="Glyco_hydro/deAcase_b/a-brl"/>
</dbReference>
<reference evidence="6" key="1">
    <citation type="submission" date="2020-03" db="EMBL/GenBank/DDBJ databases">
        <title>Spirochaetal bacteria isolated from arthropods constitute a novel genus Entomospira genus novum within the order Spirochaetales.</title>
        <authorList>
            <person name="Grana-Miraglia L."/>
            <person name="Sikutova S."/>
            <person name="Fingerle V."/>
            <person name="Sing A."/>
            <person name="Castillo-Ramirez S."/>
            <person name="Margos G."/>
            <person name="Rudolf I."/>
        </authorList>
    </citation>
    <scope>NUCLEOTIDE SEQUENCE</scope>
    <source>
        <strain evidence="6">BR208</strain>
    </source>
</reference>
<dbReference type="GO" id="GO:0003844">
    <property type="term" value="F:1,4-alpha-glucan branching enzyme activity"/>
    <property type="evidence" value="ECO:0007669"/>
    <property type="project" value="InterPro"/>
</dbReference>
<dbReference type="Gene3D" id="1.20.1430.10">
    <property type="entry name" value="Families 57/38 glycoside transferase, middle domain"/>
    <property type="match status" value="1"/>
</dbReference>
<evidence type="ECO:0000313" key="6">
    <source>
        <dbReference type="EMBL" id="NIZ46369.1"/>
    </source>
</evidence>
<dbReference type="PANTHER" id="PTHR41695">
    <property type="entry name" value="1,4-ALPHA-GLUCAN BRANCHING ENZYME RV3031-RELATED"/>
    <property type="match status" value="1"/>
</dbReference>
<evidence type="ECO:0000313" key="7">
    <source>
        <dbReference type="Proteomes" id="UP000752013"/>
    </source>
</evidence>
<dbReference type="Pfam" id="PF03065">
    <property type="entry name" value="Glyco_hydro_57"/>
    <property type="match status" value="1"/>
</dbReference>
<accession>A0A968KTN2</accession>
<dbReference type="InterPro" id="IPR037090">
    <property type="entry name" value="57_glycoside_trans_central"/>
</dbReference>
<keyword evidence="2 3" id="KW-0119">Carbohydrate metabolism</keyword>
<evidence type="ECO:0000259" key="5">
    <source>
        <dbReference type="Pfam" id="PF09210"/>
    </source>
</evidence>
<dbReference type="EMBL" id="JAATLK010000001">
    <property type="protein sequence ID" value="NIZ46369.1"/>
    <property type="molecule type" value="Genomic_DNA"/>
</dbReference>
<dbReference type="Pfam" id="PF09210">
    <property type="entry name" value="BE_C"/>
    <property type="match status" value="1"/>
</dbReference>
<name>A0A968KTN2_9SPIO</name>
<comment type="caution">
    <text evidence="6">The sequence shown here is derived from an EMBL/GenBank/DDBJ whole genome shotgun (WGS) entry which is preliminary data.</text>
</comment>
<evidence type="ECO:0000259" key="4">
    <source>
        <dbReference type="Pfam" id="PF03065"/>
    </source>
</evidence>
<gene>
    <name evidence="6" type="ORF">HCT46_00305</name>
</gene>
<protein>
    <submittedName>
        <fullName evidence="6">DUF1957 domain-containing protein</fullName>
    </submittedName>
</protein>
<sequence>MTQREKKGSVIFCFNAHLPFAKFIQSGEIFQERWFFEAMLESYLPTYQSFLDLAREKQSFSVLLSLSPTLITLLQSEDLQTKFVFYMHQKLLLARQEVERKAGSRDHVTALYYATQIERMIHLYKALGGDILKALKSAQKLGYCEVITSAATMAFLPLFATFEVAVEAQIITAIRQYKDIFGSMPRGFFLPYGGYYPGLENILERNGLKYFISAGQSLLQGTPMASMGVFYPIRSQDSQMIAFPRHSVVDGELWAEGGFALRDCYRNFYHEEAQSAIVIKAGFQEYSSFFSHDIIHLEGFKYASNADSGQASYILDEAFAQARADAQCFMQRRYEELENQYAVHQKAGVTLMVIDLELLGHRWFEGIEFIQEAYRFIHNNTSVNVTVPQLFLKRSMHVPLEEIALHFASWGNFGYGQVWLDQHNDWLVRYTFKAIEQMIDLANRFPAESGLKRRVLDQAAREVLLAMAGDWPLLIAQRVNEHVAVHQLKKHLHYFTEICDAMSCNALRAAWLTEMERENDIFKFKSFSYKIFCTTMNNKNRT</sequence>
<evidence type="ECO:0000256" key="2">
    <source>
        <dbReference type="ARBA" id="ARBA00023277"/>
    </source>
</evidence>
<feature type="domain" description="Glycoside hydrolase family 57 N-terminal" evidence="4">
    <location>
        <begin position="11"/>
        <end position="247"/>
    </location>
</feature>
<feature type="domain" description="1,4-alpha-glucan branching enzyme C-terminal" evidence="5">
    <location>
        <begin position="433"/>
        <end position="523"/>
    </location>
</feature>
<dbReference type="SUPFAM" id="SSF88713">
    <property type="entry name" value="Glycoside hydrolase/deacetylase"/>
    <property type="match status" value="1"/>
</dbReference>
<evidence type="ECO:0000256" key="1">
    <source>
        <dbReference type="ARBA" id="ARBA00006821"/>
    </source>
</evidence>
<dbReference type="InterPro" id="IPR027291">
    <property type="entry name" value="Glyco_hydro_38_N_sf"/>
</dbReference>
<proteinExistence type="inferred from homology"/>
<dbReference type="AlphaFoldDB" id="A0A968KTN2"/>
<dbReference type="Proteomes" id="UP000752013">
    <property type="component" value="Unassembled WGS sequence"/>
</dbReference>
<dbReference type="SUPFAM" id="SSF88688">
    <property type="entry name" value="Families 57/38 glycoside transferase middle domain"/>
    <property type="match status" value="1"/>
</dbReference>
<dbReference type="RefSeq" id="WP_167702839.1">
    <property type="nucleotide sequence ID" value="NZ_CP118168.1"/>
</dbReference>
<keyword evidence="7" id="KW-1185">Reference proteome</keyword>
<dbReference type="InterPro" id="IPR004300">
    <property type="entry name" value="Glyco_hydro_57_N"/>
</dbReference>
<dbReference type="Gene3D" id="3.20.110.10">
    <property type="entry name" value="Glycoside hydrolase 38, N terminal domain"/>
    <property type="match status" value="1"/>
</dbReference>
<dbReference type="InterPro" id="IPR028995">
    <property type="entry name" value="Glyco_hydro_57/38_cen_sf"/>
</dbReference>
<dbReference type="GO" id="GO:0030979">
    <property type="term" value="P:alpha-glucan biosynthetic process"/>
    <property type="evidence" value="ECO:0007669"/>
    <property type="project" value="InterPro"/>
</dbReference>
<dbReference type="GO" id="GO:0005576">
    <property type="term" value="C:extracellular region"/>
    <property type="evidence" value="ECO:0007669"/>
    <property type="project" value="TreeGrafter"/>
</dbReference>
<evidence type="ECO:0000256" key="3">
    <source>
        <dbReference type="RuleBase" id="RU361196"/>
    </source>
</evidence>
<comment type="similarity">
    <text evidence="1 3">Belongs to the glycosyl hydrolase 57 family.</text>
</comment>
<organism evidence="6 7">
    <name type="scientific">Entomospira nematocerorum</name>
    <dbReference type="NCBI Taxonomy" id="2719987"/>
    <lineage>
        <taxon>Bacteria</taxon>
        <taxon>Pseudomonadati</taxon>
        <taxon>Spirochaetota</taxon>
        <taxon>Spirochaetia</taxon>
        <taxon>Spirochaetales</taxon>
        <taxon>Spirochaetaceae</taxon>
        <taxon>Entomospira</taxon>
    </lineage>
</organism>